<dbReference type="GeneID" id="108039397"/>
<evidence type="ECO:0000256" key="7">
    <source>
        <dbReference type="ARBA" id="ARBA00023242"/>
    </source>
</evidence>
<dbReference type="SUPFAM" id="SSF48371">
    <property type="entry name" value="ARM repeat"/>
    <property type="match status" value="1"/>
</dbReference>
<dbReference type="OrthoDB" id="10261013at2759"/>
<dbReference type="GO" id="GO:0005634">
    <property type="term" value="C:nucleus"/>
    <property type="evidence" value="ECO:0007669"/>
    <property type="project" value="UniProtKB-SubCell"/>
</dbReference>
<dbReference type="PANTHER" id="PTHR21452">
    <property type="entry name" value="EXPORTIN-6"/>
    <property type="match status" value="1"/>
</dbReference>
<dbReference type="InterPro" id="IPR001494">
    <property type="entry name" value="Importin-beta_N"/>
</dbReference>
<evidence type="ECO:0000313" key="10">
    <source>
        <dbReference type="Proteomes" id="UP001652680"/>
    </source>
</evidence>
<reference evidence="9" key="3">
    <citation type="submission" date="2025-05" db="UniProtKB">
        <authorList>
            <consortium name="EnsemblMetazoa"/>
        </authorList>
    </citation>
    <scope>IDENTIFICATION</scope>
</reference>
<dbReference type="GO" id="GO:0005049">
    <property type="term" value="F:nuclear export signal receptor activity"/>
    <property type="evidence" value="ECO:0007669"/>
    <property type="project" value="InterPro"/>
</dbReference>
<dbReference type="InterPro" id="IPR040016">
    <property type="entry name" value="XPO6"/>
</dbReference>
<dbReference type="Pfam" id="PF08389">
    <property type="entry name" value="Xpo1"/>
    <property type="match status" value="1"/>
</dbReference>
<keyword evidence="5" id="KW-0963">Cytoplasm</keyword>
<dbReference type="Proteomes" id="UP001652680">
    <property type="component" value="Unassembled WGS sequence"/>
</dbReference>
<reference evidence="11" key="2">
    <citation type="submission" date="2025-04" db="UniProtKB">
        <authorList>
            <consortium name="RefSeq"/>
        </authorList>
    </citation>
    <scope>IDENTIFICATION</scope>
</reference>
<dbReference type="GO" id="GO:0006611">
    <property type="term" value="P:protein export from nucleus"/>
    <property type="evidence" value="ECO:0007669"/>
    <property type="project" value="InterPro"/>
</dbReference>
<evidence type="ECO:0000313" key="9">
    <source>
        <dbReference type="EnsemblMetazoa" id="XP_016971894.1"/>
    </source>
</evidence>
<keyword evidence="10" id="KW-1185">Reference proteome</keyword>
<dbReference type="GO" id="GO:0005737">
    <property type="term" value="C:cytoplasm"/>
    <property type="evidence" value="ECO:0007669"/>
    <property type="project" value="UniProtKB-SubCell"/>
</dbReference>
<evidence type="ECO:0000256" key="5">
    <source>
        <dbReference type="ARBA" id="ARBA00022490"/>
    </source>
</evidence>
<gene>
    <name evidence="11" type="primary">LOC108039397</name>
    <name evidence="9" type="synonym">108039397</name>
</gene>
<comment type="similarity">
    <text evidence="3">Belongs to the exportin family.</text>
</comment>
<dbReference type="CTD" id="47141"/>
<sequence>MHAASMTTVEGLLQEFYQPSTSNARKREIETNLLAFKSQPEAWQLCLRVATASDINENQFLWFFSTSTLEHTITRRWTQLTSTDKTLLREALWNSYAQLGSTPNAAKRHRDTLAQLIALLGKREFPEQDPNYMQHCMELTKTRFQLGINLLRITSEEVVSNRGDLTTEWKQYFYSCISMCIPDVLDLVTKYLLIAVCHINGKDIQTTIPNTLMDFSLTSALPNDNQLSSSILELLGCVQHLVSWIRTELISEYFLMSILDLSQWRPAHEPISLAALSVLNELLYLQKPLPFAGTLMGGVSSLLEQHNSNRRQSEMYSDKFRELLRLYTTKYAGKLMQEPELLETFLNLLYGCTTELHGALDFTEKLEIWTPIIKGIAQQPAKITRFNNVLTQLVDEIMRRTQFEANRPELEVLDNELMEDDASATEWQQFLDQCFESLALLANTRGAHIVFAQVYNHWSRPQMYLLSLEHALDHGSARSYEAARKLKGANVGEILRDFATVCQAVVRLAPLMDTSSAAPGVADEMECQLQMLSDSLLQTLQLLASNRLGSGGSEMDKATFQTDLDNLYAQVLLAIRSIFPLTKAMSGEELLHRLFAILGSIFACNGSLSAASPIVQQAASELLLFISTVIRPKCLLDIPQIQSLLQAGSRLGAQLPRQVCINVHISLVSYMVLPWKGVPEQQQDYPRRLWMLREYVQGLAQNFLDLDLGQVNESKVAATTLSLLGTFTALIEYFKATGGNAKDMLASTFKPILTKALMIFNSFGLSSIAMAITVAEFSLSMLRTLPTHLGAQFIKEMITLFINVSSREQLTLSRLAVMEKILQMFKLIVEQPGSASLGLLPSILDFSTQQILPLLQQQNAATDNSEITSLLYALFDSVLTCKWQFFYKNQLSNGHSGGGSGNFNCSDNLHPAHFMAILNAYGQMLVSGTDPSNVRSVLFSMQNVNERSRLYQRALFKEQLLASFQRALLNLLLSGEGSLHFDMIAQALYAMGQVDRRQLLESFAHASLPVAQTALEEICQTSDIPTFTQKLTQLMQDAHCVHLNETA</sequence>
<evidence type="ECO:0000256" key="4">
    <source>
        <dbReference type="ARBA" id="ARBA00022448"/>
    </source>
</evidence>
<evidence type="ECO:0000256" key="6">
    <source>
        <dbReference type="ARBA" id="ARBA00022927"/>
    </source>
</evidence>
<dbReference type="Gene3D" id="1.25.10.10">
    <property type="entry name" value="Leucine-rich Repeat Variant"/>
    <property type="match status" value="1"/>
</dbReference>
<dbReference type="PANTHER" id="PTHR21452:SF4">
    <property type="entry name" value="EXPORTIN-6"/>
    <property type="match status" value="1"/>
</dbReference>
<dbReference type="SMART" id="SM00913">
    <property type="entry name" value="IBN_N"/>
    <property type="match status" value="1"/>
</dbReference>
<feature type="domain" description="Importin N-terminal" evidence="8">
    <location>
        <begin position="29"/>
        <end position="98"/>
    </location>
</feature>
<reference evidence="10" key="1">
    <citation type="journal article" date="2021" name="Elife">
        <title>Highly contiguous assemblies of 101 drosophilid genomes.</title>
        <authorList>
            <person name="Kim B.Y."/>
            <person name="Wang J.R."/>
            <person name="Miller D.E."/>
            <person name="Barmina O."/>
            <person name="Delaney E."/>
            <person name="Thompson A."/>
            <person name="Comeault A.A."/>
            <person name="Peede D."/>
            <person name="D'Agostino E.R."/>
            <person name="Pelaez J."/>
            <person name="Aguilar J.M."/>
            <person name="Haji D."/>
            <person name="Matsunaga T."/>
            <person name="Armstrong E.E."/>
            <person name="Zych M."/>
            <person name="Ogawa Y."/>
            <person name="Stamenkovic-Radak M."/>
            <person name="Jelic M."/>
            <person name="Veselinovic M.S."/>
            <person name="Tanaskovic M."/>
            <person name="Eric P."/>
            <person name="Gao J.J."/>
            <person name="Katoh T.K."/>
            <person name="Toda M.J."/>
            <person name="Watabe H."/>
            <person name="Watada M."/>
            <person name="Davis J.S."/>
            <person name="Moyle L.C."/>
            <person name="Manoli G."/>
            <person name="Bertolini E."/>
            <person name="Kostal V."/>
            <person name="Hawley R.S."/>
            <person name="Takahashi A."/>
            <person name="Jones C.D."/>
            <person name="Price D.K."/>
            <person name="Whiteman N."/>
            <person name="Kopp A."/>
            <person name="Matute D.R."/>
            <person name="Petrov D.A."/>
        </authorList>
    </citation>
    <scope>NUCLEOTIDE SEQUENCE [LARGE SCALE GENOMIC DNA]</scope>
</reference>
<keyword evidence="4" id="KW-0813">Transport</keyword>
<name>A0A6P4E5Y7_DRORH</name>
<dbReference type="OMA" id="KITRFNH"/>
<dbReference type="InterPro" id="IPR011989">
    <property type="entry name" value="ARM-like"/>
</dbReference>
<accession>A0A6P4E5Y7</accession>
<keyword evidence="7" id="KW-0539">Nucleus</keyword>
<dbReference type="EnsemblMetazoa" id="XM_017116405.2">
    <property type="protein sequence ID" value="XP_016971894.1"/>
    <property type="gene ID" value="LOC108039397"/>
</dbReference>
<evidence type="ECO:0000256" key="3">
    <source>
        <dbReference type="ARBA" id="ARBA00009466"/>
    </source>
</evidence>
<protein>
    <submittedName>
        <fullName evidence="11">Exportin-6-A isoform X2</fullName>
    </submittedName>
</protein>
<dbReference type="InterPro" id="IPR016024">
    <property type="entry name" value="ARM-type_fold"/>
</dbReference>
<evidence type="ECO:0000313" key="11">
    <source>
        <dbReference type="RefSeq" id="XP_016971894.1"/>
    </source>
</evidence>
<evidence type="ECO:0000256" key="1">
    <source>
        <dbReference type="ARBA" id="ARBA00004123"/>
    </source>
</evidence>
<dbReference type="InterPro" id="IPR013598">
    <property type="entry name" value="Exportin-1/Importin-b-like"/>
</dbReference>
<organism evidence="11">
    <name type="scientific">Drosophila rhopaloa</name>
    <name type="common">Fruit fly</name>
    <dbReference type="NCBI Taxonomy" id="1041015"/>
    <lineage>
        <taxon>Eukaryota</taxon>
        <taxon>Metazoa</taxon>
        <taxon>Ecdysozoa</taxon>
        <taxon>Arthropoda</taxon>
        <taxon>Hexapoda</taxon>
        <taxon>Insecta</taxon>
        <taxon>Pterygota</taxon>
        <taxon>Neoptera</taxon>
        <taxon>Endopterygota</taxon>
        <taxon>Diptera</taxon>
        <taxon>Brachycera</taxon>
        <taxon>Muscomorpha</taxon>
        <taxon>Ephydroidea</taxon>
        <taxon>Drosophilidae</taxon>
        <taxon>Drosophila</taxon>
        <taxon>Sophophora</taxon>
    </lineage>
</organism>
<proteinExistence type="inferred from homology"/>
<evidence type="ECO:0000259" key="8">
    <source>
        <dbReference type="SMART" id="SM00913"/>
    </source>
</evidence>
<comment type="subcellular location">
    <subcellularLocation>
        <location evidence="2">Cytoplasm</location>
    </subcellularLocation>
    <subcellularLocation>
        <location evidence="1">Nucleus</location>
    </subcellularLocation>
</comment>
<dbReference type="GO" id="GO:0031267">
    <property type="term" value="F:small GTPase binding"/>
    <property type="evidence" value="ECO:0007669"/>
    <property type="project" value="InterPro"/>
</dbReference>
<keyword evidence="6" id="KW-0653">Protein transport</keyword>
<dbReference type="RefSeq" id="XP_016971894.1">
    <property type="nucleotide sequence ID" value="XM_017116405.1"/>
</dbReference>
<dbReference type="AlphaFoldDB" id="A0A6P4E5Y7"/>
<dbReference type="Pfam" id="PF03810">
    <property type="entry name" value="IBN_N"/>
    <property type="match status" value="1"/>
</dbReference>
<evidence type="ECO:0000256" key="2">
    <source>
        <dbReference type="ARBA" id="ARBA00004496"/>
    </source>
</evidence>